<dbReference type="GO" id="GO:0003677">
    <property type="term" value="F:DNA binding"/>
    <property type="evidence" value="ECO:0007669"/>
    <property type="project" value="UniProtKB-KW"/>
</dbReference>
<dbReference type="CDD" id="cd17535">
    <property type="entry name" value="REC_NarL-like"/>
    <property type="match status" value="1"/>
</dbReference>
<keyword evidence="1 5" id="KW-0597">Phosphoprotein</keyword>
<evidence type="ECO:0000256" key="4">
    <source>
        <dbReference type="ARBA" id="ARBA00023163"/>
    </source>
</evidence>
<dbReference type="Proteomes" id="UP000286482">
    <property type="component" value="Unassembled WGS sequence"/>
</dbReference>
<name>A0A420EI88_9ALTE</name>
<dbReference type="InterPro" id="IPR000792">
    <property type="entry name" value="Tscrpt_reg_LuxR_C"/>
</dbReference>
<dbReference type="SMART" id="SM00448">
    <property type="entry name" value="REC"/>
    <property type="match status" value="1"/>
</dbReference>
<evidence type="ECO:0000313" key="8">
    <source>
        <dbReference type="EMBL" id="RKF20442.1"/>
    </source>
</evidence>
<dbReference type="CDD" id="cd06170">
    <property type="entry name" value="LuxR_C_like"/>
    <property type="match status" value="1"/>
</dbReference>
<dbReference type="Gene3D" id="3.40.50.2300">
    <property type="match status" value="1"/>
</dbReference>
<dbReference type="InterPro" id="IPR011006">
    <property type="entry name" value="CheY-like_superfamily"/>
</dbReference>
<feature type="domain" description="HTH luxR-type" evidence="6">
    <location>
        <begin position="144"/>
        <end position="209"/>
    </location>
</feature>
<dbReference type="GO" id="GO:0006355">
    <property type="term" value="P:regulation of DNA-templated transcription"/>
    <property type="evidence" value="ECO:0007669"/>
    <property type="project" value="InterPro"/>
</dbReference>
<keyword evidence="4" id="KW-0804">Transcription</keyword>
<dbReference type="PROSITE" id="PS50043">
    <property type="entry name" value="HTH_LUXR_2"/>
    <property type="match status" value="1"/>
</dbReference>
<dbReference type="PRINTS" id="PR00038">
    <property type="entry name" value="HTHLUXR"/>
</dbReference>
<evidence type="ECO:0000256" key="3">
    <source>
        <dbReference type="ARBA" id="ARBA00023125"/>
    </source>
</evidence>
<dbReference type="InterPro" id="IPR001789">
    <property type="entry name" value="Sig_transdc_resp-reg_receiver"/>
</dbReference>
<evidence type="ECO:0000259" key="7">
    <source>
        <dbReference type="PROSITE" id="PS50110"/>
    </source>
</evidence>
<feature type="modified residue" description="4-aspartylphosphate" evidence="5">
    <location>
        <position position="54"/>
    </location>
</feature>
<dbReference type="PANTHER" id="PTHR43214:SF41">
    <property type="entry name" value="NITRATE_NITRITE RESPONSE REGULATOR PROTEIN NARP"/>
    <property type="match status" value="1"/>
</dbReference>
<comment type="caution">
    <text evidence="8">The sequence shown here is derived from an EMBL/GenBank/DDBJ whole genome shotgun (WGS) entry which is preliminary data.</text>
</comment>
<dbReference type="InterPro" id="IPR039420">
    <property type="entry name" value="WalR-like"/>
</dbReference>
<evidence type="ECO:0000256" key="5">
    <source>
        <dbReference type="PROSITE-ProRule" id="PRU00169"/>
    </source>
</evidence>
<dbReference type="SMART" id="SM00421">
    <property type="entry name" value="HTH_LUXR"/>
    <property type="match status" value="1"/>
</dbReference>
<reference evidence="8 9" key="1">
    <citation type="submission" date="2018-09" db="EMBL/GenBank/DDBJ databases">
        <authorList>
            <person name="Wang Z."/>
        </authorList>
    </citation>
    <scope>NUCLEOTIDE SEQUENCE [LARGE SCALE GENOMIC DNA]</scope>
    <source>
        <strain evidence="8 9">ALS 81</strain>
    </source>
</reference>
<dbReference type="InterPro" id="IPR016032">
    <property type="entry name" value="Sig_transdc_resp-reg_C-effctor"/>
</dbReference>
<dbReference type="InterPro" id="IPR058245">
    <property type="entry name" value="NreC/VraR/RcsB-like_REC"/>
</dbReference>
<protein>
    <submittedName>
        <fullName evidence="8">DNA-binding response regulator</fullName>
    </submittedName>
</protein>
<dbReference type="GO" id="GO:0000160">
    <property type="term" value="P:phosphorelay signal transduction system"/>
    <property type="evidence" value="ECO:0007669"/>
    <property type="project" value="InterPro"/>
</dbReference>
<evidence type="ECO:0000256" key="2">
    <source>
        <dbReference type="ARBA" id="ARBA00023015"/>
    </source>
</evidence>
<dbReference type="OrthoDB" id="9796655at2"/>
<dbReference type="PANTHER" id="PTHR43214">
    <property type="entry name" value="TWO-COMPONENT RESPONSE REGULATOR"/>
    <property type="match status" value="1"/>
</dbReference>
<evidence type="ECO:0000313" key="9">
    <source>
        <dbReference type="Proteomes" id="UP000286482"/>
    </source>
</evidence>
<evidence type="ECO:0000256" key="1">
    <source>
        <dbReference type="ARBA" id="ARBA00022553"/>
    </source>
</evidence>
<organism evidence="8 9">
    <name type="scientific">Alginatibacterium sediminis</name>
    <dbReference type="NCBI Taxonomy" id="2164068"/>
    <lineage>
        <taxon>Bacteria</taxon>
        <taxon>Pseudomonadati</taxon>
        <taxon>Pseudomonadota</taxon>
        <taxon>Gammaproteobacteria</taxon>
        <taxon>Alteromonadales</taxon>
        <taxon>Alteromonadaceae</taxon>
        <taxon>Alginatibacterium</taxon>
    </lineage>
</organism>
<sequence>MEKKRILLADDHVLVAEGIKNLLSEDYDIIGIVEDGNALVTQAKKQRPDIIVSDISMPIMNGLNAAEKIIAADIGVKIILLTMHPEVKYALKALDTGVHGYLLKHSAPEELIIAIKTVLKGRTYITPALAADIMDAYKNSDGGVADPLEQLTTRQREVLQLLVESNSAKEIANILNISSRTVEFHKYKMVEILNLKNASELVPFAIKNNLV</sequence>
<keyword evidence="2" id="KW-0805">Transcription regulation</keyword>
<keyword evidence="9" id="KW-1185">Reference proteome</keyword>
<dbReference type="Pfam" id="PF00196">
    <property type="entry name" value="GerE"/>
    <property type="match status" value="1"/>
</dbReference>
<dbReference type="Pfam" id="PF00072">
    <property type="entry name" value="Response_reg"/>
    <property type="match status" value="1"/>
</dbReference>
<dbReference type="EMBL" id="RAQO01000004">
    <property type="protein sequence ID" value="RKF20442.1"/>
    <property type="molecule type" value="Genomic_DNA"/>
</dbReference>
<dbReference type="SUPFAM" id="SSF46894">
    <property type="entry name" value="C-terminal effector domain of the bipartite response regulators"/>
    <property type="match status" value="1"/>
</dbReference>
<dbReference type="AlphaFoldDB" id="A0A420EI88"/>
<keyword evidence="3 8" id="KW-0238">DNA-binding</keyword>
<accession>A0A420EI88</accession>
<proteinExistence type="predicted"/>
<feature type="domain" description="Response regulatory" evidence="7">
    <location>
        <begin position="5"/>
        <end position="119"/>
    </location>
</feature>
<dbReference type="PROSITE" id="PS50110">
    <property type="entry name" value="RESPONSE_REGULATORY"/>
    <property type="match status" value="1"/>
</dbReference>
<dbReference type="SUPFAM" id="SSF52172">
    <property type="entry name" value="CheY-like"/>
    <property type="match status" value="1"/>
</dbReference>
<dbReference type="RefSeq" id="WP_120354446.1">
    <property type="nucleotide sequence ID" value="NZ_RAQO01000004.1"/>
</dbReference>
<evidence type="ECO:0000259" key="6">
    <source>
        <dbReference type="PROSITE" id="PS50043"/>
    </source>
</evidence>
<gene>
    <name evidence="8" type="ORF">DBZ36_08370</name>
</gene>